<name>A0A0J9GXR7_9RHOB</name>
<dbReference type="Proteomes" id="UP000037178">
    <property type="component" value="Unassembled WGS sequence"/>
</dbReference>
<dbReference type="CDD" id="cd01299">
    <property type="entry name" value="Met_dep_hydrolase_A"/>
    <property type="match status" value="1"/>
</dbReference>
<proteinExistence type="predicted"/>
<dbReference type="Gene3D" id="3.20.20.140">
    <property type="entry name" value="Metal-dependent hydrolases"/>
    <property type="match status" value="1"/>
</dbReference>
<feature type="domain" description="Amidohydrolase-related" evidence="2">
    <location>
        <begin position="54"/>
        <end position="402"/>
    </location>
</feature>
<dbReference type="STRING" id="1675527.AIOL_003244"/>
<dbReference type="PANTHER" id="PTHR43135:SF3">
    <property type="entry name" value="ALPHA-D-RIBOSE 1-METHYLPHOSPHONATE 5-TRIPHOSPHATE DIPHOSPHATASE"/>
    <property type="match status" value="1"/>
</dbReference>
<keyword evidence="3" id="KW-0224">Dipeptidase</keyword>
<dbReference type="OrthoDB" id="9765769at2"/>
<sequence>MTDILITSARIVDGTTDQPQDAVDIRLADGQVQEQGQNLSPGAETVVIDAKGQFVMPGLIDAHVHVNAVDANLKANAALPDPIVTIGAMNQMRAMLMRGFTTVRDLGGATGAFRQAMGAAPLALPRLNICGKALSQTGGHSDLRGPFERTPTEGHQDRLGTMGVICDGVPAVRQAAREQFRSGADFLKIMANGGVSSPTDPIHFLGFSREELIAMVEEVNNVGSYAAAHLYTDEAIRRAVECGIHSLEHCNLIEAETAQLAANLGCIACPTLITYDKLASEGASMGLPAASVAKVDDVRLKGLESLTIMAEAGLPMAYGSDLLGGMQPHQSGEFELRAKVLPTQMVIAAATQIAAKLMRMEGKLGTLNPGAFADVLLVKANPLENISVLSGQGEGVSAIIKGGDIVKHEALLA</sequence>
<dbReference type="InterPro" id="IPR032466">
    <property type="entry name" value="Metal_Hydrolase"/>
</dbReference>
<dbReference type="EMBL" id="LFTY01000002">
    <property type="protein sequence ID" value="KMW58273.1"/>
    <property type="molecule type" value="Genomic_DNA"/>
</dbReference>
<dbReference type="InterPro" id="IPR051781">
    <property type="entry name" value="Metallo-dep_Hydrolase"/>
</dbReference>
<dbReference type="RefSeq" id="WP_049643897.1">
    <property type="nucleotide sequence ID" value="NZ_LFTY01000002.1"/>
</dbReference>
<reference evidence="3 4" key="1">
    <citation type="submission" date="2015-06" db="EMBL/GenBank/DDBJ databases">
        <title>Draft genome sequence of an Alphaproteobacteria species associated to the Mediterranean sponge Oscarella lobularis.</title>
        <authorList>
            <person name="Jourda C."/>
            <person name="Santini S."/>
            <person name="Claverie J.-M."/>
        </authorList>
    </citation>
    <scope>NUCLEOTIDE SEQUENCE [LARGE SCALE GENOMIC DNA]</scope>
    <source>
        <strain evidence="3">IGS</strain>
    </source>
</reference>
<protein>
    <submittedName>
        <fullName evidence="3">Prolidase</fullName>
        <ecNumber evidence="3">3.4.13.9</ecNumber>
    </submittedName>
</protein>
<keyword evidence="3" id="KW-0645">Protease</keyword>
<gene>
    <name evidence="3" type="ORF">AIOL_003244</name>
</gene>
<comment type="caution">
    <text evidence="3">The sequence shown here is derived from an EMBL/GenBank/DDBJ whole genome shotgun (WGS) entry which is preliminary data.</text>
</comment>
<feature type="region of interest" description="Disordered" evidence="1">
    <location>
        <begin position="140"/>
        <end position="159"/>
    </location>
</feature>
<evidence type="ECO:0000313" key="4">
    <source>
        <dbReference type="Proteomes" id="UP000037178"/>
    </source>
</evidence>
<dbReference type="GO" id="GO:0102009">
    <property type="term" value="F:proline dipeptidase activity"/>
    <property type="evidence" value="ECO:0007669"/>
    <property type="project" value="UniProtKB-EC"/>
</dbReference>
<feature type="compositionally biased region" description="Basic and acidic residues" evidence="1">
    <location>
        <begin position="141"/>
        <end position="158"/>
    </location>
</feature>
<keyword evidence="3" id="KW-0378">Hydrolase</keyword>
<dbReference type="PANTHER" id="PTHR43135">
    <property type="entry name" value="ALPHA-D-RIBOSE 1-METHYLPHOSPHONATE 5-TRIPHOSPHATE DIPHOSPHATASE"/>
    <property type="match status" value="1"/>
</dbReference>
<dbReference type="InterPro" id="IPR057744">
    <property type="entry name" value="OTAase-like"/>
</dbReference>
<accession>A0A0J9GXR7</accession>
<dbReference type="InterPro" id="IPR006680">
    <property type="entry name" value="Amidohydro-rel"/>
</dbReference>
<evidence type="ECO:0000259" key="2">
    <source>
        <dbReference type="Pfam" id="PF01979"/>
    </source>
</evidence>
<keyword evidence="4" id="KW-1185">Reference proteome</keyword>
<organism evidence="3 4">
    <name type="scientific">Candidatus Rhodobacter oscarellae</name>
    <dbReference type="NCBI Taxonomy" id="1675527"/>
    <lineage>
        <taxon>Bacteria</taxon>
        <taxon>Pseudomonadati</taxon>
        <taxon>Pseudomonadota</taxon>
        <taxon>Alphaproteobacteria</taxon>
        <taxon>Rhodobacterales</taxon>
        <taxon>Rhodobacter group</taxon>
        <taxon>Rhodobacter</taxon>
    </lineage>
</organism>
<dbReference type="AlphaFoldDB" id="A0A0J9GXR7"/>
<dbReference type="Pfam" id="PF01979">
    <property type="entry name" value="Amidohydro_1"/>
    <property type="match status" value="1"/>
</dbReference>
<dbReference type="Gene3D" id="2.30.40.10">
    <property type="entry name" value="Urease, subunit C, domain 1"/>
    <property type="match status" value="1"/>
</dbReference>
<dbReference type="PATRIC" id="fig|1675527.3.peg.3394"/>
<dbReference type="SUPFAM" id="SSF51338">
    <property type="entry name" value="Composite domain of metallo-dependent hydrolases"/>
    <property type="match status" value="1"/>
</dbReference>
<dbReference type="InterPro" id="IPR011059">
    <property type="entry name" value="Metal-dep_hydrolase_composite"/>
</dbReference>
<dbReference type="EC" id="3.4.13.9" evidence="3"/>
<dbReference type="SUPFAM" id="SSF51556">
    <property type="entry name" value="Metallo-dependent hydrolases"/>
    <property type="match status" value="1"/>
</dbReference>
<dbReference type="GO" id="GO:0016810">
    <property type="term" value="F:hydrolase activity, acting on carbon-nitrogen (but not peptide) bonds"/>
    <property type="evidence" value="ECO:0007669"/>
    <property type="project" value="InterPro"/>
</dbReference>
<evidence type="ECO:0000313" key="3">
    <source>
        <dbReference type="EMBL" id="KMW58273.1"/>
    </source>
</evidence>
<evidence type="ECO:0000256" key="1">
    <source>
        <dbReference type="SAM" id="MobiDB-lite"/>
    </source>
</evidence>